<dbReference type="Proteomes" id="UP000668403">
    <property type="component" value="Unassembled WGS sequence"/>
</dbReference>
<dbReference type="RefSeq" id="WP_208238908.1">
    <property type="nucleotide sequence ID" value="NZ_BAAAQU010000002.1"/>
</dbReference>
<gene>
    <name evidence="1" type="ORF">J4H85_09155</name>
</gene>
<accession>A0A939QDH6</accession>
<proteinExistence type="predicted"/>
<keyword evidence="2" id="KW-1185">Reference proteome</keyword>
<name>A0A939QDH6_9MICO</name>
<comment type="caution">
    <text evidence="1">The sequence shown here is derived from an EMBL/GenBank/DDBJ whole genome shotgun (WGS) entry which is preliminary data.</text>
</comment>
<evidence type="ECO:0000313" key="2">
    <source>
        <dbReference type="Proteomes" id="UP000668403"/>
    </source>
</evidence>
<protein>
    <recommendedName>
        <fullName evidence="3">AbiEi antitoxin C-terminal domain-containing protein</fullName>
    </recommendedName>
</protein>
<dbReference type="AlphaFoldDB" id="A0A939QDH6"/>
<evidence type="ECO:0000313" key="1">
    <source>
        <dbReference type="EMBL" id="MBO2990155.1"/>
    </source>
</evidence>
<reference evidence="1" key="1">
    <citation type="submission" date="2021-03" db="EMBL/GenBank/DDBJ databases">
        <title>Leucobacter chromiisoli sp. nov., isolated from chromium-containing soil of chemical plant.</title>
        <authorList>
            <person name="Xu Z."/>
        </authorList>
    </citation>
    <scope>NUCLEOTIDE SEQUENCE</scope>
    <source>
        <strain evidence="1">K 70/01</strain>
    </source>
</reference>
<sequence>MTSPLPNPPTLDHLPSSVIRAALLRGDIVRCGPGVRPIGWPDTPRVRAHALTLAPGRVASHLTAAWVWGAARHPGAPLHATVTDRRRRDPVRDAALALHHRPVPELDLVRFGATAVTTPRRTLIDLLHEPGAEDGFPHTARVACRLLSRSSPGGIDAIPLTEILAGRASSRARIEARLARL</sequence>
<evidence type="ECO:0008006" key="3">
    <source>
        <dbReference type="Google" id="ProtNLM"/>
    </source>
</evidence>
<dbReference type="EMBL" id="JAGFBF010000005">
    <property type="protein sequence ID" value="MBO2990155.1"/>
    <property type="molecule type" value="Genomic_DNA"/>
</dbReference>
<organism evidence="1 2">
    <name type="scientific">Leucobacter tardus</name>
    <dbReference type="NCBI Taxonomy" id="501483"/>
    <lineage>
        <taxon>Bacteria</taxon>
        <taxon>Bacillati</taxon>
        <taxon>Actinomycetota</taxon>
        <taxon>Actinomycetes</taxon>
        <taxon>Micrococcales</taxon>
        <taxon>Microbacteriaceae</taxon>
        <taxon>Leucobacter</taxon>
    </lineage>
</organism>